<proteinExistence type="predicted"/>
<dbReference type="PANTHER" id="PTHR31004">
    <property type="entry name" value="TRANSMEMBRANE PROTEIN 79"/>
    <property type="match status" value="1"/>
</dbReference>
<dbReference type="Proteomes" id="UP001161406">
    <property type="component" value="Unassembled WGS sequence"/>
</dbReference>
<dbReference type="SUPFAM" id="SSF161084">
    <property type="entry name" value="MAPEG domain-like"/>
    <property type="match status" value="1"/>
</dbReference>
<comment type="caution">
    <text evidence="6">The sequence shown here is derived from an EMBL/GenBank/DDBJ whole genome shotgun (WGS) entry which is preliminary data.</text>
</comment>
<gene>
    <name evidence="6" type="ORF">GCM10007913_36060</name>
</gene>
<feature type="transmembrane region" description="Helical" evidence="5">
    <location>
        <begin position="50"/>
        <end position="70"/>
    </location>
</feature>
<dbReference type="PANTHER" id="PTHR31004:SF1">
    <property type="entry name" value="TRANSMEMBRANE PROTEIN 79"/>
    <property type="match status" value="1"/>
</dbReference>
<sequence length="211" mass="23009">MPDNDQAGIAGERRKLMWGAAIALPLAVVAWLALFWLTPPVASAEEPLARLVYALNWVGVAVLLTFLTAIEAVSHERLFTPAIDPLAGRESARMKVNLRYLQHTLEQLLVFIPGLLLLAWHSGNGAELRAVTATAIVWIALRIVFWVGYHISPSLRTPGLVGMAMSMVVLLYCVARFGYELAGPVGAAVPLVLFGGAEMFLVWISQRPARD</sequence>
<accession>A0ABQ5UHV4</accession>
<evidence type="ECO:0000256" key="3">
    <source>
        <dbReference type="ARBA" id="ARBA00022989"/>
    </source>
</evidence>
<keyword evidence="3 5" id="KW-1133">Transmembrane helix</keyword>
<evidence type="ECO:0000313" key="6">
    <source>
        <dbReference type="EMBL" id="GLQ11674.1"/>
    </source>
</evidence>
<evidence type="ECO:0000256" key="4">
    <source>
        <dbReference type="ARBA" id="ARBA00023136"/>
    </source>
</evidence>
<comment type="subcellular location">
    <subcellularLocation>
        <location evidence="1">Membrane</location>
    </subcellularLocation>
</comment>
<keyword evidence="4 5" id="KW-0472">Membrane</keyword>
<feature type="transmembrane region" description="Helical" evidence="5">
    <location>
        <begin position="104"/>
        <end position="122"/>
    </location>
</feature>
<evidence type="ECO:0008006" key="8">
    <source>
        <dbReference type="Google" id="ProtNLM"/>
    </source>
</evidence>
<dbReference type="RefSeq" id="WP_284393211.1">
    <property type="nucleotide sequence ID" value="NZ_BSNG01000002.1"/>
</dbReference>
<keyword evidence="2 5" id="KW-0812">Transmembrane</keyword>
<evidence type="ECO:0000256" key="1">
    <source>
        <dbReference type="ARBA" id="ARBA00004370"/>
    </source>
</evidence>
<keyword evidence="7" id="KW-1185">Reference proteome</keyword>
<dbReference type="Pfam" id="PF01124">
    <property type="entry name" value="MAPEG"/>
    <property type="match status" value="1"/>
</dbReference>
<organism evidence="6 7">
    <name type="scientific">Devosia yakushimensis</name>
    <dbReference type="NCBI Taxonomy" id="470028"/>
    <lineage>
        <taxon>Bacteria</taxon>
        <taxon>Pseudomonadati</taxon>
        <taxon>Pseudomonadota</taxon>
        <taxon>Alphaproteobacteria</taxon>
        <taxon>Hyphomicrobiales</taxon>
        <taxon>Devosiaceae</taxon>
        <taxon>Devosia</taxon>
    </lineage>
</organism>
<dbReference type="InterPro" id="IPR001129">
    <property type="entry name" value="Membr-assoc_MAPEG"/>
</dbReference>
<feature type="transmembrane region" description="Helical" evidence="5">
    <location>
        <begin position="128"/>
        <end position="148"/>
    </location>
</feature>
<dbReference type="Gene3D" id="1.20.120.550">
    <property type="entry name" value="Membrane associated eicosanoid/glutathione metabolism-like domain"/>
    <property type="match status" value="1"/>
</dbReference>
<protein>
    <recommendedName>
        <fullName evidence="8">MAPEG family protein</fullName>
    </recommendedName>
</protein>
<reference evidence="6" key="2">
    <citation type="submission" date="2023-01" db="EMBL/GenBank/DDBJ databases">
        <title>Draft genome sequence of Devosia yakushimensis strain NBRC 103855.</title>
        <authorList>
            <person name="Sun Q."/>
            <person name="Mori K."/>
        </authorList>
    </citation>
    <scope>NUCLEOTIDE SEQUENCE</scope>
    <source>
        <strain evidence="6">NBRC 103855</strain>
    </source>
</reference>
<evidence type="ECO:0000313" key="7">
    <source>
        <dbReference type="Proteomes" id="UP001161406"/>
    </source>
</evidence>
<evidence type="ECO:0000256" key="2">
    <source>
        <dbReference type="ARBA" id="ARBA00022692"/>
    </source>
</evidence>
<dbReference type="EMBL" id="BSNG01000002">
    <property type="protein sequence ID" value="GLQ11674.1"/>
    <property type="molecule type" value="Genomic_DNA"/>
</dbReference>
<feature type="transmembrane region" description="Helical" evidence="5">
    <location>
        <begin position="16"/>
        <end position="38"/>
    </location>
</feature>
<feature type="transmembrane region" description="Helical" evidence="5">
    <location>
        <begin position="160"/>
        <end position="179"/>
    </location>
</feature>
<evidence type="ECO:0000256" key="5">
    <source>
        <dbReference type="SAM" id="Phobius"/>
    </source>
</evidence>
<dbReference type="InterPro" id="IPR023352">
    <property type="entry name" value="MAPEG-like_dom_sf"/>
</dbReference>
<name>A0ABQ5UHV4_9HYPH</name>
<feature type="transmembrane region" description="Helical" evidence="5">
    <location>
        <begin position="185"/>
        <end position="204"/>
    </location>
</feature>
<reference evidence="6" key="1">
    <citation type="journal article" date="2014" name="Int. J. Syst. Evol. Microbiol.">
        <title>Complete genome of a new Firmicutes species belonging to the dominant human colonic microbiota ('Ruminococcus bicirculans') reveals two chromosomes and a selective capacity to utilize plant glucans.</title>
        <authorList>
            <consortium name="NISC Comparative Sequencing Program"/>
            <person name="Wegmann U."/>
            <person name="Louis P."/>
            <person name="Goesmann A."/>
            <person name="Henrissat B."/>
            <person name="Duncan S.H."/>
            <person name="Flint H.J."/>
        </authorList>
    </citation>
    <scope>NUCLEOTIDE SEQUENCE</scope>
    <source>
        <strain evidence="6">NBRC 103855</strain>
    </source>
</reference>